<accession>D6D4Z3</accession>
<dbReference type="Proteomes" id="UP000008795">
    <property type="component" value="Chromosome"/>
</dbReference>
<dbReference type="HOGENOM" id="CLU_3414535_0_0_10"/>
<organism evidence="1 2">
    <name type="scientific">Bacteroides xylanisolvens XB1A</name>
    <dbReference type="NCBI Taxonomy" id="657309"/>
    <lineage>
        <taxon>Bacteria</taxon>
        <taxon>Pseudomonadati</taxon>
        <taxon>Bacteroidota</taxon>
        <taxon>Bacteroidia</taxon>
        <taxon>Bacteroidales</taxon>
        <taxon>Bacteroidaceae</taxon>
        <taxon>Bacteroides</taxon>
    </lineage>
</organism>
<gene>
    <name evidence="1" type="ORF">BXY_45150</name>
</gene>
<name>D6D4Z3_9BACE</name>
<evidence type="ECO:0000313" key="2">
    <source>
        <dbReference type="Proteomes" id="UP000008795"/>
    </source>
</evidence>
<reference evidence="1 2" key="1">
    <citation type="submission" date="2010-03" db="EMBL/GenBank/DDBJ databases">
        <title>The genome sequence of Bacteriodes xylanisolvens XB1A.</title>
        <authorList>
            <consortium name="metaHIT consortium -- http://www.metahit.eu/"/>
            <person name="Pajon A."/>
            <person name="Turner K."/>
            <person name="Parkhill J."/>
            <person name="Bernalier A."/>
        </authorList>
    </citation>
    <scope>NUCLEOTIDE SEQUENCE [LARGE SCALE GENOMIC DNA]</scope>
    <source>
        <strain evidence="1 2">XB1A</strain>
    </source>
</reference>
<dbReference type="AlphaFoldDB" id="D6D4Z3"/>
<proteinExistence type="predicted"/>
<dbReference type="EMBL" id="FP929033">
    <property type="protein sequence ID" value="CBK69387.1"/>
    <property type="molecule type" value="Genomic_DNA"/>
</dbReference>
<evidence type="ECO:0000313" key="1">
    <source>
        <dbReference type="EMBL" id="CBK69387.1"/>
    </source>
</evidence>
<dbReference type="KEGG" id="bxy:BXY_45150"/>
<reference evidence="1 2" key="2">
    <citation type="submission" date="2010-03" db="EMBL/GenBank/DDBJ databases">
        <authorList>
            <person name="Pajon A."/>
        </authorList>
    </citation>
    <scope>NUCLEOTIDE SEQUENCE [LARGE SCALE GENOMIC DNA]</scope>
    <source>
        <strain evidence="1 2">XB1A</strain>
    </source>
</reference>
<sequence length="27" mass="3316">MILKIKSAAKIKQNNNRMQDFKYKIKY</sequence>
<protein>
    <submittedName>
        <fullName evidence="1">Uncharacterized protein</fullName>
    </submittedName>
</protein>